<accession>Q651A4</accession>
<feature type="compositionally biased region" description="Basic residues" evidence="1">
    <location>
        <begin position="10"/>
        <end position="23"/>
    </location>
</feature>
<protein>
    <submittedName>
        <fullName evidence="2">Uncharacterized protein</fullName>
    </submittedName>
</protein>
<dbReference type="Proteomes" id="UP000000763">
    <property type="component" value="Chromosome 9"/>
</dbReference>
<sequence>MQFKTQIRQASKHGRKEGRKPGARRQQEKQKLVNLRMRGGRCNACITDDACYRYS</sequence>
<feature type="region of interest" description="Disordered" evidence="1">
    <location>
        <begin position="1"/>
        <end position="30"/>
    </location>
</feature>
<name>Q651A4_ORYSJ</name>
<dbReference type="AlphaFoldDB" id="Q651A4"/>
<organism evidence="2 3">
    <name type="scientific">Oryza sativa subsp. japonica</name>
    <name type="common">Rice</name>
    <dbReference type="NCBI Taxonomy" id="39947"/>
    <lineage>
        <taxon>Eukaryota</taxon>
        <taxon>Viridiplantae</taxon>
        <taxon>Streptophyta</taxon>
        <taxon>Embryophyta</taxon>
        <taxon>Tracheophyta</taxon>
        <taxon>Spermatophyta</taxon>
        <taxon>Magnoliopsida</taxon>
        <taxon>Liliopsida</taxon>
        <taxon>Poales</taxon>
        <taxon>Poaceae</taxon>
        <taxon>BOP clade</taxon>
        <taxon>Oryzoideae</taxon>
        <taxon>Oryzeae</taxon>
        <taxon>Oryzinae</taxon>
        <taxon>Oryza</taxon>
        <taxon>Oryza sativa</taxon>
    </lineage>
</organism>
<reference evidence="3" key="1">
    <citation type="journal article" date="2005" name="Nature">
        <title>The map-based sequence of the rice genome.</title>
        <authorList>
            <consortium name="International rice genome sequencing project (IRGSP)"/>
            <person name="Matsumoto T."/>
            <person name="Wu J."/>
            <person name="Kanamori H."/>
            <person name="Katayose Y."/>
            <person name="Fujisawa M."/>
            <person name="Namiki N."/>
            <person name="Mizuno H."/>
            <person name="Yamamoto K."/>
            <person name="Antonio B.A."/>
            <person name="Baba T."/>
            <person name="Sakata K."/>
            <person name="Nagamura Y."/>
            <person name="Aoki H."/>
            <person name="Arikawa K."/>
            <person name="Arita K."/>
            <person name="Bito T."/>
            <person name="Chiden Y."/>
            <person name="Fujitsuka N."/>
            <person name="Fukunaka R."/>
            <person name="Hamada M."/>
            <person name="Harada C."/>
            <person name="Hayashi A."/>
            <person name="Hijishita S."/>
            <person name="Honda M."/>
            <person name="Hosokawa S."/>
            <person name="Ichikawa Y."/>
            <person name="Idonuma A."/>
            <person name="Iijima M."/>
            <person name="Ikeda M."/>
            <person name="Ikeno M."/>
            <person name="Ito K."/>
            <person name="Ito S."/>
            <person name="Ito T."/>
            <person name="Ito Y."/>
            <person name="Ito Y."/>
            <person name="Iwabuchi A."/>
            <person name="Kamiya K."/>
            <person name="Karasawa W."/>
            <person name="Kurita K."/>
            <person name="Katagiri S."/>
            <person name="Kikuta A."/>
            <person name="Kobayashi H."/>
            <person name="Kobayashi N."/>
            <person name="Machita K."/>
            <person name="Maehara T."/>
            <person name="Masukawa M."/>
            <person name="Mizubayashi T."/>
            <person name="Mukai Y."/>
            <person name="Nagasaki H."/>
            <person name="Nagata Y."/>
            <person name="Naito S."/>
            <person name="Nakashima M."/>
            <person name="Nakama Y."/>
            <person name="Nakamichi Y."/>
            <person name="Nakamura M."/>
            <person name="Meguro A."/>
            <person name="Negishi M."/>
            <person name="Ohta I."/>
            <person name="Ohta T."/>
            <person name="Okamoto M."/>
            <person name="Ono N."/>
            <person name="Saji S."/>
            <person name="Sakaguchi M."/>
            <person name="Sakai K."/>
            <person name="Shibata M."/>
            <person name="Shimokawa T."/>
            <person name="Song J."/>
            <person name="Takazaki Y."/>
            <person name="Terasawa K."/>
            <person name="Tsugane M."/>
            <person name="Tsuji K."/>
            <person name="Ueda S."/>
            <person name="Waki K."/>
            <person name="Yamagata H."/>
            <person name="Yamamoto M."/>
            <person name="Yamamoto S."/>
            <person name="Yamane H."/>
            <person name="Yoshiki S."/>
            <person name="Yoshihara R."/>
            <person name="Yukawa K."/>
            <person name="Zhong H."/>
            <person name="Yano M."/>
            <person name="Yuan Q."/>
            <person name="Ouyang S."/>
            <person name="Liu J."/>
            <person name="Jones K.M."/>
            <person name="Gansberger K."/>
            <person name="Moffat K."/>
            <person name="Hill J."/>
            <person name="Bera J."/>
            <person name="Fadrosh D."/>
            <person name="Jin S."/>
            <person name="Johri S."/>
            <person name="Kim M."/>
            <person name="Overton L."/>
            <person name="Reardon M."/>
            <person name="Tsitrin T."/>
            <person name="Vuong H."/>
            <person name="Weaver B."/>
            <person name="Ciecko A."/>
            <person name="Tallon L."/>
            <person name="Jackson J."/>
            <person name="Pai G."/>
            <person name="Aken S.V."/>
            <person name="Utterback T."/>
            <person name="Reidmuller S."/>
            <person name="Feldblyum T."/>
            <person name="Hsiao J."/>
            <person name="Zismann V."/>
            <person name="Iobst S."/>
            <person name="de Vazeille A.R."/>
            <person name="Buell C.R."/>
            <person name="Ying K."/>
            <person name="Li Y."/>
            <person name="Lu T."/>
            <person name="Huang Y."/>
            <person name="Zhao Q."/>
            <person name="Feng Q."/>
            <person name="Zhang L."/>
            <person name="Zhu J."/>
            <person name="Weng Q."/>
            <person name="Mu J."/>
            <person name="Lu Y."/>
            <person name="Fan D."/>
            <person name="Liu Y."/>
            <person name="Guan J."/>
            <person name="Zhang Y."/>
            <person name="Yu S."/>
            <person name="Liu X."/>
            <person name="Zhang Y."/>
            <person name="Hong G."/>
            <person name="Han B."/>
            <person name="Choisne N."/>
            <person name="Demange N."/>
            <person name="Orjeda G."/>
            <person name="Samain S."/>
            <person name="Cattolico L."/>
            <person name="Pelletier E."/>
            <person name="Couloux A."/>
            <person name="Segurens B."/>
            <person name="Wincker P."/>
            <person name="D'Hont A."/>
            <person name="Scarpelli C."/>
            <person name="Weissenbach J."/>
            <person name="Salanoubat M."/>
            <person name="Quetier F."/>
            <person name="Yu Y."/>
            <person name="Kim H.R."/>
            <person name="Rambo T."/>
            <person name="Currie J."/>
            <person name="Collura K."/>
            <person name="Luo M."/>
            <person name="Yang T."/>
            <person name="Ammiraju J.S.S."/>
            <person name="Engler F."/>
            <person name="Soderlund C."/>
            <person name="Wing R.A."/>
            <person name="Palmer L.E."/>
            <person name="de la Bastide M."/>
            <person name="Spiegel L."/>
            <person name="Nascimento L."/>
            <person name="Zutavern T."/>
            <person name="O'Shaughnessy A."/>
            <person name="Dike S."/>
            <person name="Dedhia N."/>
            <person name="Preston R."/>
            <person name="Balija V."/>
            <person name="McCombie W.R."/>
            <person name="Chow T."/>
            <person name="Chen H."/>
            <person name="Chung M."/>
            <person name="Chen C."/>
            <person name="Shaw J."/>
            <person name="Wu H."/>
            <person name="Hsiao K."/>
            <person name="Chao Y."/>
            <person name="Chu M."/>
            <person name="Cheng C."/>
            <person name="Hour A."/>
            <person name="Lee P."/>
            <person name="Lin S."/>
            <person name="Lin Y."/>
            <person name="Liou J."/>
            <person name="Liu S."/>
            <person name="Hsing Y."/>
            <person name="Raghuvanshi S."/>
            <person name="Mohanty A."/>
            <person name="Bharti A.K."/>
            <person name="Gaur A."/>
            <person name="Gupta V."/>
            <person name="Kumar D."/>
            <person name="Ravi V."/>
            <person name="Vij S."/>
            <person name="Kapur A."/>
            <person name="Khurana P."/>
            <person name="Khurana P."/>
            <person name="Khurana J.P."/>
            <person name="Tyagi A.K."/>
            <person name="Gaikwad K."/>
            <person name="Singh A."/>
            <person name="Dalal V."/>
            <person name="Srivastava S."/>
            <person name="Dixit A."/>
            <person name="Pal A.K."/>
            <person name="Ghazi I.A."/>
            <person name="Yadav M."/>
            <person name="Pandit A."/>
            <person name="Bhargava A."/>
            <person name="Sureshbabu K."/>
            <person name="Batra K."/>
            <person name="Sharma T.R."/>
            <person name="Mohapatra T."/>
            <person name="Singh N.K."/>
            <person name="Messing J."/>
            <person name="Nelson A.B."/>
            <person name="Fuks G."/>
            <person name="Kavchok S."/>
            <person name="Keizer G."/>
            <person name="Linton E."/>
            <person name="Llaca V."/>
            <person name="Song R."/>
            <person name="Tanyolac B."/>
            <person name="Young S."/>
            <person name="Ho-Il K."/>
            <person name="Hahn J.H."/>
            <person name="Sangsakoo G."/>
            <person name="Vanavichit A."/>
            <person name="de Mattos Luiz.A.T."/>
            <person name="Zimmer P.D."/>
            <person name="Malone G."/>
            <person name="Dellagostin O."/>
            <person name="de Oliveira A.C."/>
            <person name="Bevan M."/>
            <person name="Bancroft I."/>
            <person name="Minx P."/>
            <person name="Cordum H."/>
            <person name="Wilson R."/>
            <person name="Cheng Z."/>
            <person name="Jin W."/>
            <person name="Jiang J."/>
            <person name="Leong S.A."/>
            <person name="Iwama H."/>
            <person name="Gojobori T."/>
            <person name="Itoh T."/>
            <person name="Niimura Y."/>
            <person name="Fujii Y."/>
            <person name="Habara T."/>
            <person name="Sakai H."/>
            <person name="Sato Y."/>
            <person name="Wilson G."/>
            <person name="Kumar K."/>
            <person name="McCouch S."/>
            <person name="Juretic N."/>
            <person name="Hoen D."/>
            <person name="Wright S."/>
            <person name="Bruskiewich R."/>
            <person name="Bureau T."/>
            <person name="Miyao A."/>
            <person name="Hirochika H."/>
            <person name="Nishikawa T."/>
            <person name="Kadowaki K."/>
            <person name="Sugiura M."/>
            <person name="Burr B."/>
            <person name="Sasaki T."/>
        </authorList>
    </citation>
    <scope>NUCLEOTIDE SEQUENCE [LARGE SCALE GENOMIC DNA]</scope>
    <source>
        <strain evidence="3">cv. Nipponbare</strain>
    </source>
</reference>
<gene>
    <name evidence="2" type="primary">B1331F11.16</name>
</gene>
<proteinExistence type="predicted"/>
<evidence type="ECO:0000313" key="3">
    <source>
        <dbReference type="Proteomes" id="UP000000763"/>
    </source>
</evidence>
<dbReference type="EMBL" id="AP006162">
    <property type="protein sequence ID" value="BAD46613.1"/>
    <property type="molecule type" value="Genomic_DNA"/>
</dbReference>
<reference evidence="3" key="2">
    <citation type="journal article" date="2008" name="Nucleic Acids Res.">
        <title>The rice annotation project database (RAP-DB): 2008 update.</title>
        <authorList>
            <consortium name="The rice annotation project (RAP)"/>
        </authorList>
    </citation>
    <scope>GENOME REANNOTATION</scope>
    <source>
        <strain evidence="3">cv. Nipponbare</strain>
    </source>
</reference>
<evidence type="ECO:0000256" key="1">
    <source>
        <dbReference type="SAM" id="MobiDB-lite"/>
    </source>
</evidence>
<evidence type="ECO:0000313" key="2">
    <source>
        <dbReference type="EMBL" id="BAD46613.1"/>
    </source>
</evidence>